<dbReference type="EMBL" id="CP015269">
    <property type="protein sequence ID" value="ASL18382.1"/>
    <property type="molecule type" value="Genomic_DNA"/>
</dbReference>
<evidence type="ECO:0000313" key="1">
    <source>
        <dbReference type="EMBL" id="ASL18382.1"/>
    </source>
</evidence>
<evidence type="ECO:0008006" key="3">
    <source>
        <dbReference type="Google" id="ProtNLM"/>
    </source>
</evidence>
<geneLocation type="plasmid" evidence="1 2">
    <name>unnamed 2</name>
</geneLocation>
<dbReference type="RefSeq" id="WP_145958915.1">
    <property type="nucleotide sequence ID" value="NZ_CP015269.1"/>
</dbReference>
<accession>A0A7U5MRL3</accession>
<dbReference type="Proteomes" id="UP000198286">
    <property type="component" value="Plasmid unnamed 2"/>
</dbReference>
<proteinExistence type="predicted"/>
<gene>
    <name evidence="1" type="ORF">MYCOZU2_06037</name>
</gene>
<dbReference type="InterPro" id="IPR043504">
    <property type="entry name" value="Peptidase_S1_PA_chymotrypsin"/>
</dbReference>
<evidence type="ECO:0000313" key="2">
    <source>
        <dbReference type="Proteomes" id="UP000198286"/>
    </source>
</evidence>
<keyword evidence="1" id="KW-0614">Plasmid</keyword>
<name>A0A7U5MRL3_MYCIT</name>
<protein>
    <recommendedName>
        <fullName evidence="3">Trypsin family protein</fullName>
    </recommendedName>
</protein>
<dbReference type="Gene3D" id="2.40.10.10">
    <property type="entry name" value="Trypsin-like serine proteases"/>
    <property type="match status" value="1"/>
</dbReference>
<organism evidence="1 2">
    <name type="scientific">Mycobacterium intracellulare subsp. chimaera</name>
    <dbReference type="NCBI Taxonomy" id="222805"/>
    <lineage>
        <taxon>Bacteria</taxon>
        <taxon>Bacillati</taxon>
        <taxon>Actinomycetota</taxon>
        <taxon>Actinomycetes</taxon>
        <taxon>Mycobacteriales</taxon>
        <taxon>Mycobacteriaceae</taxon>
        <taxon>Mycobacterium</taxon>
        <taxon>Mycobacterium avium complex (MAC)</taxon>
    </lineage>
</organism>
<dbReference type="AlphaFoldDB" id="A0A7U5MRL3"/>
<sequence>MSLQGGVPVYVGAGPNPVRCTAGFPLVAMGGIRYYLIAGHCAQGVKDAPVFADILKLVDGKLPMQKFRVQIGTITQNQYPTAYRFDAADLNPFPDIAVFTNGTKTWPAPATSLVGGGFVAAGGYTSEALRHIQGKGQPVCWPVADGIGYDTACGQIQWVKDNYVGIKPDKADWAAQVGDGYPGTPVWATDSGDGRNGTAAILSYKLADGTYVADVTDGFIKDRFIEDEAQGAKMPDGFVPNPPLFSAPK</sequence>
<reference evidence="1 2" key="1">
    <citation type="journal article" date="2017" name="Lancet Infect. Dis.">
        <title>Global outbreak of severe Mycobacterium chimaera disease after cardiac surgery: a molecular epidemiological study.</title>
        <authorList>
            <person name="van Ingen J."/>
            <person name="Kohl T."/>
            <person name="Kranzer K."/>
            <person name="Hasse B."/>
            <person name="Keller P."/>
            <person name="Szafranska A."/>
            <person name="Hillemann D."/>
            <person name="Chand M."/>
            <person name="Schreiber P."/>
            <person name="Sommerstein R."/>
            <person name="Berger C."/>
            <person name="Genoni M."/>
            <person name="Ruegg C."/>
            <person name="Troillet N."/>
            <person name="Widmer A.F."/>
            <person name="Becker S.L."/>
            <person name="Herrmann M."/>
            <person name="Eckmanns T."/>
            <person name="Haller S."/>
            <person name="Hoeller C."/>
            <person name="Debast S.B."/>
            <person name="Wolfhagen M.J."/>
            <person name="Hopman J."/>
            <person name="Kluytmans J."/>
            <person name="Langelaar M."/>
            <person name="Notermans D.W."/>
            <person name="ten Oever J."/>
            <person name="van den Barselaar P."/>
            <person name="Vonk A.B.A."/>
            <person name="Vos M.C."/>
            <person name="Ahmed N."/>
            <person name="Brown T."/>
            <person name="Crook D."/>
            <person name="Lamagni T."/>
            <person name="Phin N."/>
            <person name="Smith E.G."/>
            <person name="Zambon M."/>
            <person name="Serr A."/>
            <person name="Goetting T."/>
            <person name="Ebner W."/>
            <person name="Thuermer A."/>
            <person name="Utpatel C."/>
            <person name="Sproer C."/>
            <person name="Bunk B."/>
            <person name="Nubel U."/>
            <person name="Bloemberg G."/>
            <person name="Bottger E."/>
            <person name="Niemann S."/>
            <person name="Wagner D."/>
            <person name="Sax H."/>
        </authorList>
    </citation>
    <scope>NUCLEOTIDE SEQUENCE [LARGE SCALE GENOMIC DNA]</scope>
    <source>
        <strain evidence="1 2">ZUERICH-2</strain>
        <plasmid evidence="1 2">unnamed 2</plasmid>
    </source>
</reference>